<dbReference type="PANTHER" id="PTHR36433:SF2">
    <property type="entry name" value="YXEA FAMILY PROTEIN"/>
    <property type="match status" value="1"/>
</dbReference>
<dbReference type="InterPro" id="IPR006542">
    <property type="entry name" value="DUF1093"/>
</dbReference>
<dbReference type="InterPro" id="IPR036166">
    <property type="entry name" value="YxeA-like_sf"/>
</dbReference>
<organism evidence="1 2">
    <name type="scientific">Lacticaseibacillus mingshuiensis</name>
    <dbReference type="NCBI Taxonomy" id="2799574"/>
    <lineage>
        <taxon>Bacteria</taxon>
        <taxon>Bacillati</taxon>
        <taxon>Bacillota</taxon>
        <taxon>Bacilli</taxon>
        <taxon>Lactobacillales</taxon>
        <taxon>Lactobacillaceae</taxon>
        <taxon>Lacticaseibacillus</taxon>
    </lineage>
</organism>
<dbReference type="RefSeq" id="WP_125696955.1">
    <property type="nucleotide sequence ID" value="NZ_BOLQ01000009.1"/>
</dbReference>
<dbReference type="EMBL" id="JBHTOC010000005">
    <property type="protein sequence ID" value="MFD1429476.1"/>
    <property type="molecule type" value="Genomic_DNA"/>
</dbReference>
<reference evidence="2" key="1">
    <citation type="journal article" date="2019" name="Int. J. Syst. Evol. Microbiol.">
        <title>The Global Catalogue of Microorganisms (GCM) 10K type strain sequencing project: providing services to taxonomists for standard genome sequencing and annotation.</title>
        <authorList>
            <consortium name="The Broad Institute Genomics Platform"/>
            <consortium name="The Broad Institute Genome Sequencing Center for Infectious Disease"/>
            <person name="Wu L."/>
            <person name="Ma J."/>
        </authorList>
    </citation>
    <scope>NUCLEOTIDE SEQUENCE [LARGE SCALE GENOMIC DNA]</scope>
    <source>
        <strain evidence="2">CCM 8980</strain>
    </source>
</reference>
<dbReference type="PANTHER" id="PTHR36433">
    <property type="entry name" value="HYPOTHETICAL CYTOSOLIC PROTEIN"/>
    <property type="match status" value="1"/>
</dbReference>
<evidence type="ECO:0000313" key="1">
    <source>
        <dbReference type="EMBL" id="MFD1429476.1"/>
    </source>
</evidence>
<comment type="caution">
    <text evidence="1">The sequence shown here is derived from an EMBL/GenBank/DDBJ whole genome shotgun (WGS) entry which is preliminary data.</text>
</comment>
<accession>A0ABW4CHW1</accession>
<evidence type="ECO:0000313" key="2">
    <source>
        <dbReference type="Proteomes" id="UP001597196"/>
    </source>
</evidence>
<proteinExistence type="predicted"/>
<dbReference type="Pfam" id="PF06486">
    <property type="entry name" value="DUF1093"/>
    <property type="match status" value="1"/>
</dbReference>
<sequence length="120" mass="13488">MKKFLIGLVVLVVLVFGGLKLYSVTNYGGTSYYTQITTDGKKITQKDDNGATYTDYEYTLVGYDENGAPRTLNFNANKARPLKKNAYLKLVYNEKKGVTSWEAVDDVDVPKQAMTKLEQE</sequence>
<keyword evidence="2" id="KW-1185">Reference proteome</keyword>
<gene>
    <name evidence="1" type="ORF">ACFQ4P_04330</name>
</gene>
<dbReference type="NCBIfam" id="TIGR01655">
    <property type="entry name" value="yxeA_fam"/>
    <property type="match status" value="1"/>
</dbReference>
<name>A0ABW4CHW1_9LACO</name>
<dbReference type="Proteomes" id="UP001597196">
    <property type="component" value="Unassembled WGS sequence"/>
</dbReference>
<protein>
    <submittedName>
        <fullName evidence="1">YxeA family protein</fullName>
    </submittedName>
</protein>
<dbReference type="SUPFAM" id="SSF159121">
    <property type="entry name" value="BC4932-like"/>
    <property type="match status" value="1"/>
</dbReference>
<dbReference type="Gene3D" id="2.40.50.480">
    <property type="match status" value="1"/>
</dbReference>